<dbReference type="Gene3D" id="1.10.10.60">
    <property type="entry name" value="Homeodomain-like"/>
    <property type="match status" value="1"/>
</dbReference>
<dbReference type="PROSITE" id="PS01124">
    <property type="entry name" value="HTH_ARAC_FAMILY_2"/>
    <property type="match status" value="1"/>
</dbReference>
<evidence type="ECO:0000256" key="3">
    <source>
        <dbReference type="ARBA" id="ARBA00023163"/>
    </source>
</evidence>
<dbReference type="InterPro" id="IPR018062">
    <property type="entry name" value="HTH_AraC-typ_CS"/>
</dbReference>
<name>A0A1R0Z0Q4_9BACL</name>
<sequence length="336" mass="37960">MTGIDYHHNFNLFFDGLELPRQNRDRTEHMALHSQRGEGFVRRFVPRFDINVVVSDFTFRQDYSMPLVTKTAMVELNYCLQGKREVSVDGVQYEFVPGSCTLQLMNEVGSQFEFQGNESYLMLGIGIPVSTFHHFMEEGGGGRSADFDRILGQASFRVFQETMQPSTAIVLERMLAALQNRSTKNLEIECSTLELLSLGFQSILTEGTSGTTKLSKSDMTKISEARDIMMQRMIDPPSLLELSRLIGMNDNKLKSGFKEMFGTTVFGYLRDIRLEKALHLLQQGNLNVNETSCAVGYSNSSHFSEVFREKYGINPGKLVKQFASSVLLTSKQESNL</sequence>
<dbReference type="PROSITE" id="PS00041">
    <property type="entry name" value="HTH_ARAC_FAMILY_1"/>
    <property type="match status" value="1"/>
</dbReference>
<keyword evidence="1" id="KW-0805">Transcription regulation</keyword>
<accession>A0A1R0Z0Q4</accession>
<dbReference type="OrthoDB" id="9782503at2"/>
<protein>
    <submittedName>
        <fullName evidence="5">AraC family transcriptional regulator</fullName>
    </submittedName>
</protein>
<evidence type="ECO:0000259" key="4">
    <source>
        <dbReference type="PROSITE" id="PS01124"/>
    </source>
</evidence>
<dbReference type="EMBL" id="CP021965">
    <property type="protein sequence ID" value="AWV33780.1"/>
    <property type="molecule type" value="Genomic_DNA"/>
</dbReference>
<reference evidence="5 6" key="1">
    <citation type="submission" date="2017-06" db="EMBL/GenBank/DDBJ databases">
        <title>Complete genome sequence of Paenibacillus odorifer CBA7130.</title>
        <authorList>
            <person name="Nam Y.-D."/>
            <person name="Kang J."/>
            <person name="Chung W.-H."/>
        </authorList>
    </citation>
    <scope>NUCLEOTIDE SEQUENCE [LARGE SCALE GENOMIC DNA]</scope>
    <source>
        <strain evidence="5 6">CBA7130</strain>
    </source>
</reference>
<keyword evidence="3" id="KW-0804">Transcription</keyword>
<dbReference type="PANTHER" id="PTHR47893">
    <property type="entry name" value="REGULATORY PROTEIN PCHR"/>
    <property type="match status" value="1"/>
</dbReference>
<dbReference type="GO" id="GO:0003700">
    <property type="term" value="F:DNA-binding transcription factor activity"/>
    <property type="evidence" value="ECO:0007669"/>
    <property type="project" value="InterPro"/>
</dbReference>
<dbReference type="AlphaFoldDB" id="A0A1R0Z0Q4"/>
<dbReference type="Proteomes" id="UP000249163">
    <property type="component" value="Chromosome"/>
</dbReference>
<dbReference type="InterPro" id="IPR018060">
    <property type="entry name" value="HTH_AraC"/>
</dbReference>
<dbReference type="SUPFAM" id="SSF46689">
    <property type="entry name" value="Homeodomain-like"/>
    <property type="match status" value="1"/>
</dbReference>
<organism evidence="5 6">
    <name type="scientific">Paenibacillus odorifer</name>
    <dbReference type="NCBI Taxonomy" id="189426"/>
    <lineage>
        <taxon>Bacteria</taxon>
        <taxon>Bacillati</taxon>
        <taxon>Bacillota</taxon>
        <taxon>Bacilli</taxon>
        <taxon>Bacillales</taxon>
        <taxon>Paenibacillaceae</taxon>
        <taxon>Paenibacillus</taxon>
    </lineage>
</organism>
<dbReference type="InterPro" id="IPR053142">
    <property type="entry name" value="PchR_regulatory_protein"/>
</dbReference>
<dbReference type="Pfam" id="PF12833">
    <property type="entry name" value="HTH_18"/>
    <property type="match status" value="1"/>
</dbReference>
<feature type="domain" description="HTH araC/xylS-type" evidence="4">
    <location>
        <begin position="223"/>
        <end position="321"/>
    </location>
</feature>
<evidence type="ECO:0000256" key="2">
    <source>
        <dbReference type="ARBA" id="ARBA00023125"/>
    </source>
</evidence>
<dbReference type="PANTHER" id="PTHR47893:SF1">
    <property type="entry name" value="REGULATORY PROTEIN PCHR"/>
    <property type="match status" value="1"/>
</dbReference>
<dbReference type="InterPro" id="IPR009057">
    <property type="entry name" value="Homeodomain-like_sf"/>
</dbReference>
<dbReference type="RefSeq" id="WP_076203829.1">
    <property type="nucleotide sequence ID" value="NZ_CP021965.1"/>
</dbReference>
<gene>
    <name evidence="5" type="ORF">CD191_14815</name>
</gene>
<proteinExistence type="predicted"/>
<evidence type="ECO:0000313" key="6">
    <source>
        <dbReference type="Proteomes" id="UP000249163"/>
    </source>
</evidence>
<dbReference type="GO" id="GO:0043565">
    <property type="term" value="F:sequence-specific DNA binding"/>
    <property type="evidence" value="ECO:0007669"/>
    <property type="project" value="InterPro"/>
</dbReference>
<evidence type="ECO:0000256" key="1">
    <source>
        <dbReference type="ARBA" id="ARBA00023015"/>
    </source>
</evidence>
<evidence type="ECO:0000313" key="5">
    <source>
        <dbReference type="EMBL" id="AWV33780.1"/>
    </source>
</evidence>
<keyword evidence="2" id="KW-0238">DNA-binding</keyword>
<dbReference type="SMART" id="SM00342">
    <property type="entry name" value="HTH_ARAC"/>
    <property type="match status" value="1"/>
</dbReference>